<dbReference type="Pfam" id="PF02424">
    <property type="entry name" value="ApbE"/>
    <property type="match status" value="1"/>
</dbReference>
<dbReference type="PANTHER" id="PTHR30040:SF2">
    <property type="entry name" value="FAD:PROTEIN FMN TRANSFERASE"/>
    <property type="match status" value="1"/>
</dbReference>
<evidence type="ECO:0000256" key="9">
    <source>
        <dbReference type="ARBA" id="ARBA00048540"/>
    </source>
</evidence>
<evidence type="ECO:0000256" key="1">
    <source>
        <dbReference type="ARBA" id="ARBA00011955"/>
    </source>
</evidence>
<dbReference type="Proteomes" id="UP000293433">
    <property type="component" value="Unassembled WGS sequence"/>
</dbReference>
<comment type="similarity">
    <text evidence="10">Belongs to the ApbE family.</text>
</comment>
<evidence type="ECO:0000256" key="2">
    <source>
        <dbReference type="ARBA" id="ARBA00016337"/>
    </source>
</evidence>
<comment type="catalytic activity">
    <reaction evidence="9 10">
        <text>L-threonyl-[protein] + FAD = FMN-L-threonyl-[protein] + AMP + H(+)</text>
        <dbReference type="Rhea" id="RHEA:36847"/>
        <dbReference type="Rhea" id="RHEA-COMP:11060"/>
        <dbReference type="Rhea" id="RHEA-COMP:11061"/>
        <dbReference type="ChEBI" id="CHEBI:15378"/>
        <dbReference type="ChEBI" id="CHEBI:30013"/>
        <dbReference type="ChEBI" id="CHEBI:57692"/>
        <dbReference type="ChEBI" id="CHEBI:74257"/>
        <dbReference type="ChEBI" id="CHEBI:456215"/>
        <dbReference type="EC" id="2.7.1.180"/>
    </reaction>
</comment>
<dbReference type="OrthoDB" id="9778595at2"/>
<evidence type="ECO:0000313" key="13">
    <source>
        <dbReference type="EMBL" id="RZS58136.1"/>
    </source>
</evidence>
<keyword evidence="3 10" id="KW-0285">Flavoprotein</keyword>
<feature type="binding site" evidence="11">
    <location>
        <position position="192"/>
    </location>
    <ligand>
        <name>Mg(2+)</name>
        <dbReference type="ChEBI" id="CHEBI:18420"/>
    </ligand>
</feature>
<dbReference type="PIRSF" id="PIRSF006268">
    <property type="entry name" value="ApbE"/>
    <property type="match status" value="1"/>
</dbReference>
<dbReference type="GO" id="GO:0046872">
    <property type="term" value="F:metal ion binding"/>
    <property type="evidence" value="ECO:0007669"/>
    <property type="project" value="UniProtKB-UniRule"/>
</dbReference>
<evidence type="ECO:0000256" key="7">
    <source>
        <dbReference type="ARBA" id="ARBA00022842"/>
    </source>
</evidence>
<dbReference type="EMBL" id="SGWV01000007">
    <property type="protein sequence ID" value="RZS58136.1"/>
    <property type="molecule type" value="Genomic_DNA"/>
</dbReference>
<keyword evidence="12" id="KW-0732">Signal</keyword>
<keyword evidence="5 10" id="KW-0479">Metal-binding</keyword>
<keyword evidence="7 10" id="KW-0460">Magnesium</keyword>
<name>A0A4Q7LT98_9BURK</name>
<feature type="chain" id="PRO_5039904601" description="FAD:protein FMN transferase" evidence="12">
    <location>
        <begin position="27"/>
        <end position="354"/>
    </location>
</feature>
<dbReference type="PANTHER" id="PTHR30040">
    <property type="entry name" value="THIAMINE BIOSYNTHESIS LIPOPROTEIN APBE"/>
    <property type="match status" value="1"/>
</dbReference>
<dbReference type="InterPro" id="IPR003374">
    <property type="entry name" value="ApbE-like_sf"/>
</dbReference>
<comment type="cofactor">
    <cofactor evidence="11">
        <name>Mg(2+)</name>
        <dbReference type="ChEBI" id="CHEBI:18420"/>
    </cofactor>
    <cofactor evidence="11">
        <name>Mn(2+)</name>
        <dbReference type="ChEBI" id="CHEBI:29035"/>
    </cofactor>
    <text evidence="11">Magnesium. Can also use manganese.</text>
</comment>
<feature type="binding site" evidence="11">
    <location>
        <position position="305"/>
    </location>
    <ligand>
        <name>Mg(2+)</name>
        <dbReference type="ChEBI" id="CHEBI:18420"/>
    </ligand>
</feature>
<comment type="caution">
    <text evidence="13">The sequence shown here is derived from an EMBL/GenBank/DDBJ whole genome shotgun (WGS) entry which is preliminary data.</text>
</comment>
<evidence type="ECO:0000256" key="5">
    <source>
        <dbReference type="ARBA" id="ARBA00022723"/>
    </source>
</evidence>
<keyword evidence="13" id="KW-0449">Lipoprotein</keyword>
<dbReference type="SUPFAM" id="SSF143631">
    <property type="entry name" value="ApbE-like"/>
    <property type="match status" value="1"/>
</dbReference>
<evidence type="ECO:0000256" key="11">
    <source>
        <dbReference type="PIRSR" id="PIRSR006268-2"/>
    </source>
</evidence>
<dbReference type="Gene3D" id="3.10.520.10">
    <property type="entry name" value="ApbE-like domains"/>
    <property type="match status" value="1"/>
</dbReference>
<keyword evidence="6 10" id="KW-0274">FAD</keyword>
<feature type="signal peptide" evidence="12">
    <location>
        <begin position="1"/>
        <end position="26"/>
    </location>
</feature>
<dbReference type="RefSeq" id="WP_130480315.1">
    <property type="nucleotide sequence ID" value="NZ_SGWV01000007.1"/>
</dbReference>
<sequence length="354" mass="37268">MADRARRRLLGAMWLAPGLWSTPVSAAAAAGGVADTIWRHQPWRHDRRALFGSWAELVVVAPDAVADRALAAAWDHLARFDRHGNAWKPGALQRINAALRSGRRTPLPAGLAPLIEQARLLEAASGGACNIALGAAVGAWGFHADRLTDGAPAPSIQRLRDWQDNPPSTRSLRLQGGQIASVDTRVQLDLGAIGKGHAADLALDTLRAAGVTAALVNLGGNLAAMGEPAGRPWRIGIRHPASEGRLAATLEVDGREAVITSAQSERRRRLPDGRWIGHVLDARTLRPVDSAAGVTVVDTDATRADAMATALLAADPAEPWVALAARLGVAQALRVQADGRIEATAALAARLRPV</sequence>
<evidence type="ECO:0000256" key="4">
    <source>
        <dbReference type="ARBA" id="ARBA00022679"/>
    </source>
</evidence>
<protein>
    <recommendedName>
        <fullName evidence="2 10">FAD:protein FMN transferase</fullName>
        <ecNumber evidence="1 10">2.7.1.180</ecNumber>
    </recommendedName>
    <alternativeName>
        <fullName evidence="8 10">Flavin transferase</fullName>
    </alternativeName>
</protein>
<dbReference type="EC" id="2.7.1.180" evidence="1 10"/>
<gene>
    <name evidence="13" type="ORF">EV685_0415</name>
</gene>
<evidence type="ECO:0000256" key="6">
    <source>
        <dbReference type="ARBA" id="ARBA00022827"/>
    </source>
</evidence>
<keyword evidence="4 10" id="KW-0808">Transferase</keyword>
<dbReference type="AlphaFoldDB" id="A0A4Q7LT98"/>
<evidence type="ECO:0000256" key="8">
    <source>
        <dbReference type="ARBA" id="ARBA00031306"/>
    </source>
</evidence>
<evidence type="ECO:0000256" key="12">
    <source>
        <dbReference type="SAM" id="SignalP"/>
    </source>
</evidence>
<keyword evidence="14" id="KW-1185">Reference proteome</keyword>
<organism evidence="13 14">
    <name type="scientific">Sphaerotilus mobilis</name>
    <dbReference type="NCBI Taxonomy" id="47994"/>
    <lineage>
        <taxon>Bacteria</taxon>
        <taxon>Pseudomonadati</taxon>
        <taxon>Pseudomonadota</taxon>
        <taxon>Betaproteobacteria</taxon>
        <taxon>Burkholderiales</taxon>
        <taxon>Sphaerotilaceae</taxon>
        <taxon>Sphaerotilus</taxon>
    </lineage>
</organism>
<reference evidence="13 14" key="1">
    <citation type="submission" date="2019-02" db="EMBL/GenBank/DDBJ databases">
        <title>Genomic Encyclopedia of Type Strains, Phase IV (KMG-IV): sequencing the most valuable type-strain genomes for metagenomic binning, comparative biology and taxonomic classification.</title>
        <authorList>
            <person name="Goeker M."/>
        </authorList>
    </citation>
    <scope>NUCLEOTIDE SEQUENCE [LARGE SCALE GENOMIC DNA]</scope>
    <source>
        <strain evidence="13 14">DSM 10617</strain>
    </source>
</reference>
<evidence type="ECO:0000313" key="14">
    <source>
        <dbReference type="Proteomes" id="UP000293433"/>
    </source>
</evidence>
<dbReference type="GO" id="GO:0016740">
    <property type="term" value="F:transferase activity"/>
    <property type="evidence" value="ECO:0007669"/>
    <property type="project" value="UniProtKB-UniRule"/>
</dbReference>
<evidence type="ECO:0000256" key="10">
    <source>
        <dbReference type="PIRNR" id="PIRNR006268"/>
    </source>
</evidence>
<feature type="binding site" evidence="11">
    <location>
        <position position="309"/>
    </location>
    <ligand>
        <name>Mg(2+)</name>
        <dbReference type="ChEBI" id="CHEBI:18420"/>
    </ligand>
</feature>
<accession>A0A4Q7LT98</accession>
<dbReference type="InterPro" id="IPR024932">
    <property type="entry name" value="ApbE"/>
</dbReference>
<proteinExistence type="inferred from homology"/>
<evidence type="ECO:0000256" key="3">
    <source>
        <dbReference type="ARBA" id="ARBA00022630"/>
    </source>
</evidence>